<gene>
    <name evidence="3" type="ORF">PIB30_096531</name>
</gene>
<feature type="transmembrane region" description="Helical" evidence="2">
    <location>
        <begin position="124"/>
        <end position="142"/>
    </location>
</feature>
<keyword evidence="2" id="KW-1133">Transmembrane helix</keyword>
<keyword evidence="2" id="KW-0472">Membrane</keyword>
<keyword evidence="4" id="KW-1185">Reference proteome</keyword>
<dbReference type="Proteomes" id="UP001341840">
    <property type="component" value="Unassembled WGS sequence"/>
</dbReference>
<organism evidence="3 4">
    <name type="scientific">Stylosanthes scabra</name>
    <dbReference type="NCBI Taxonomy" id="79078"/>
    <lineage>
        <taxon>Eukaryota</taxon>
        <taxon>Viridiplantae</taxon>
        <taxon>Streptophyta</taxon>
        <taxon>Embryophyta</taxon>
        <taxon>Tracheophyta</taxon>
        <taxon>Spermatophyta</taxon>
        <taxon>Magnoliopsida</taxon>
        <taxon>eudicotyledons</taxon>
        <taxon>Gunneridae</taxon>
        <taxon>Pentapetalae</taxon>
        <taxon>rosids</taxon>
        <taxon>fabids</taxon>
        <taxon>Fabales</taxon>
        <taxon>Fabaceae</taxon>
        <taxon>Papilionoideae</taxon>
        <taxon>50 kb inversion clade</taxon>
        <taxon>dalbergioids sensu lato</taxon>
        <taxon>Dalbergieae</taxon>
        <taxon>Pterocarpus clade</taxon>
        <taxon>Stylosanthes</taxon>
    </lineage>
</organism>
<evidence type="ECO:0000256" key="1">
    <source>
        <dbReference type="SAM" id="MobiDB-lite"/>
    </source>
</evidence>
<keyword evidence="2" id="KW-0812">Transmembrane</keyword>
<protein>
    <submittedName>
        <fullName evidence="3">Uncharacterized protein</fullName>
    </submittedName>
</protein>
<comment type="caution">
    <text evidence="3">The sequence shown here is derived from an EMBL/GenBank/DDBJ whole genome shotgun (WGS) entry which is preliminary data.</text>
</comment>
<feature type="region of interest" description="Disordered" evidence="1">
    <location>
        <begin position="1"/>
        <end position="73"/>
    </location>
</feature>
<dbReference type="EMBL" id="JASCZI010243952">
    <property type="protein sequence ID" value="MED6213768.1"/>
    <property type="molecule type" value="Genomic_DNA"/>
</dbReference>
<accession>A0ABU6YXX0</accession>
<feature type="compositionally biased region" description="Polar residues" evidence="1">
    <location>
        <begin position="37"/>
        <end position="50"/>
    </location>
</feature>
<sequence>MRTGEKIPPLWGMGRGRGARRLPLPLSPPRPIDTPSHKSTTLPPSPTASLRRSGVHHVRESQRRVHSGSRHKPAQPHLISLHVTRLVSLAVTCTPDQHRRRVLLIPDLFCVAADRLASCSFGSLALSFLFGSLFIVSSFSFIF</sequence>
<proteinExistence type="predicted"/>
<evidence type="ECO:0000313" key="4">
    <source>
        <dbReference type="Proteomes" id="UP001341840"/>
    </source>
</evidence>
<feature type="compositionally biased region" description="Basic residues" evidence="1">
    <location>
        <begin position="64"/>
        <end position="73"/>
    </location>
</feature>
<evidence type="ECO:0000313" key="3">
    <source>
        <dbReference type="EMBL" id="MED6213768.1"/>
    </source>
</evidence>
<reference evidence="3 4" key="1">
    <citation type="journal article" date="2023" name="Plants (Basel)">
        <title>Bridging the Gap: Combining Genomics and Transcriptomics Approaches to Understand Stylosanthes scabra, an Orphan Legume from the Brazilian Caatinga.</title>
        <authorList>
            <person name="Ferreira-Neto J.R.C."/>
            <person name="da Silva M.D."/>
            <person name="Binneck E."/>
            <person name="de Melo N.F."/>
            <person name="da Silva R.H."/>
            <person name="de Melo A.L.T.M."/>
            <person name="Pandolfi V."/>
            <person name="Bustamante F.O."/>
            <person name="Brasileiro-Vidal A.C."/>
            <person name="Benko-Iseppon A.M."/>
        </authorList>
    </citation>
    <scope>NUCLEOTIDE SEQUENCE [LARGE SCALE GENOMIC DNA]</scope>
    <source>
        <tissue evidence="3">Leaves</tissue>
    </source>
</reference>
<name>A0ABU6YXX0_9FABA</name>
<evidence type="ECO:0000256" key="2">
    <source>
        <dbReference type="SAM" id="Phobius"/>
    </source>
</evidence>